<comment type="caution">
    <text evidence="1">The sequence shown here is derived from an EMBL/GenBank/DDBJ whole genome shotgun (WGS) entry which is preliminary data.</text>
</comment>
<reference evidence="1 2" key="1">
    <citation type="journal article" date="2016" name="Nat. Commun.">
        <title>Thousands of microbial genomes shed light on interconnected biogeochemical processes in an aquifer system.</title>
        <authorList>
            <person name="Anantharaman K."/>
            <person name="Brown C.T."/>
            <person name="Hug L.A."/>
            <person name="Sharon I."/>
            <person name="Castelle C.J."/>
            <person name="Probst A.J."/>
            <person name="Thomas B.C."/>
            <person name="Singh A."/>
            <person name="Wilkins M.J."/>
            <person name="Karaoz U."/>
            <person name="Brodie E.L."/>
            <person name="Williams K.H."/>
            <person name="Hubbard S.S."/>
            <person name="Banfield J.F."/>
        </authorList>
    </citation>
    <scope>NUCLEOTIDE SEQUENCE [LARGE SCALE GENOMIC DNA]</scope>
</reference>
<evidence type="ECO:0000313" key="2">
    <source>
        <dbReference type="Proteomes" id="UP000178919"/>
    </source>
</evidence>
<proteinExistence type="predicted"/>
<sequence>MNPEGEQVSYGAGKIFEHLIQPVNKEKSAAFRGTHPIWLHLLDEFRTLEWGQIMKEMEEFAFIQIV</sequence>
<accession>A0A1F6F0A2</accession>
<organism evidence="1 2">
    <name type="scientific">Candidatus Kaiserbacteria bacterium RIFCSPLOWO2_02_FULL_55_12</name>
    <dbReference type="NCBI Taxonomy" id="1798522"/>
    <lineage>
        <taxon>Bacteria</taxon>
        <taxon>Candidatus Kaiseribacteriota</taxon>
    </lineage>
</organism>
<gene>
    <name evidence="1" type="ORF">A3J11_01845</name>
</gene>
<dbReference type="EMBL" id="MFMJ01000020">
    <property type="protein sequence ID" value="OGG79287.1"/>
    <property type="molecule type" value="Genomic_DNA"/>
</dbReference>
<protein>
    <submittedName>
        <fullName evidence="1">Uncharacterized protein</fullName>
    </submittedName>
</protein>
<evidence type="ECO:0000313" key="1">
    <source>
        <dbReference type="EMBL" id="OGG79287.1"/>
    </source>
</evidence>
<dbReference type="Proteomes" id="UP000178919">
    <property type="component" value="Unassembled WGS sequence"/>
</dbReference>
<dbReference type="AlphaFoldDB" id="A0A1F6F0A2"/>
<name>A0A1F6F0A2_9BACT</name>